<dbReference type="PANTHER" id="PTHR35869">
    <property type="entry name" value="OUTER-MEMBRANE LIPOPROTEIN CARRIER PROTEIN"/>
    <property type="match status" value="1"/>
</dbReference>
<dbReference type="InterPro" id="IPR029046">
    <property type="entry name" value="LolA/LolB/LppX"/>
</dbReference>
<dbReference type="EMBL" id="JAAQPH010000018">
    <property type="protein sequence ID" value="NIA71004.1"/>
    <property type="molecule type" value="Genomic_DNA"/>
</dbReference>
<keyword evidence="3" id="KW-0449">Lipoprotein</keyword>
<keyword evidence="1 2" id="KW-0732">Signal</keyword>
<dbReference type="Gene3D" id="2.50.20.10">
    <property type="entry name" value="Lipoprotein localisation LolA/LolB/LppX"/>
    <property type="match status" value="1"/>
</dbReference>
<sequence>MTSRLILPRRKLLRLGLAAGIAAAGGFTAATGVAAQSQEALGALSPDQVSALSRIERFLNDISTLQARFVQVSSNGGYAEGDVFVDRPGQMRFDYDAPTPVLLIANGLTLLYYDKQLKEATFLPLWETPLWFLIREEVRFDENVEIVGIEEALGTLRVSLRDPDTPDGGTITLVFTDRPLTLRKWELTDPQGIKTQVSLVNPVYGEAIDGDLFKYGDLEVHNKRNRDR</sequence>
<evidence type="ECO:0000256" key="2">
    <source>
        <dbReference type="SAM" id="SignalP"/>
    </source>
</evidence>
<dbReference type="InterPro" id="IPR006311">
    <property type="entry name" value="TAT_signal"/>
</dbReference>
<dbReference type="PANTHER" id="PTHR35869:SF1">
    <property type="entry name" value="OUTER-MEMBRANE LIPOPROTEIN CARRIER PROTEIN"/>
    <property type="match status" value="1"/>
</dbReference>
<evidence type="ECO:0000256" key="1">
    <source>
        <dbReference type="ARBA" id="ARBA00022729"/>
    </source>
</evidence>
<name>A0A967F0V7_9PROT</name>
<dbReference type="CDD" id="cd16325">
    <property type="entry name" value="LolA"/>
    <property type="match status" value="1"/>
</dbReference>
<accession>A0A967F0V7</accession>
<dbReference type="AlphaFoldDB" id="A0A967F0V7"/>
<dbReference type="Pfam" id="PF03548">
    <property type="entry name" value="LolA"/>
    <property type="match status" value="1"/>
</dbReference>
<reference evidence="3" key="1">
    <citation type="submission" date="2020-03" db="EMBL/GenBank/DDBJ databases">
        <title>Genome of Pelagibius litoralis DSM 21314T.</title>
        <authorList>
            <person name="Wang G."/>
        </authorList>
    </citation>
    <scope>NUCLEOTIDE SEQUENCE</scope>
    <source>
        <strain evidence="3">DSM 21314</strain>
    </source>
</reference>
<proteinExistence type="predicted"/>
<keyword evidence="4" id="KW-1185">Reference proteome</keyword>
<organism evidence="3 4">
    <name type="scientific">Pelagibius litoralis</name>
    <dbReference type="NCBI Taxonomy" id="374515"/>
    <lineage>
        <taxon>Bacteria</taxon>
        <taxon>Pseudomonadati</taxon>
        <taxon>Pseudomonadota</taxon>
        <taxon>Alphaproteobacteria</taxon>
        <taxon>Rhodospirillales</taxon>
        <taxon>Rhodovibrionaceae</taxon>
        <taxon>Pelagibius</taxon>
    </lineage>
</organism>
<feature type="chain" id="PRO_5037880995" evidence="2">
    <location>
        <begin position="30"/>
        <end position="228"/>
    </location>
</feature>
<feature type="signal peptide" evidence="2">
    <location>
        <begin position="1"/>
        <end position="29"/>
    </location>
</feature>
<dbReference type="RefSeq" id="WP_167228193.1">
    <property type="nucleotide sequence ID" value="NZ_JAAQPH010000018.1"/>
</dbReference>
<comment type="caution">
    <text evidence="3">The sequence shown here is derived from an EMBL/GenBank/DDBJ whole genome shotgun (WGS) entry which is preliminary data.</text>
</comment>
<dbReference type="PROSITE" id="PS51318">
    <property type="entry name" value="TAT"/>
    <property type="match status" value="1"/>
</dbReference>
<dbReference type="InterPro" id="IPR004564">
    <property type="entry name" value="OM_lipoprot_carrier_LolA-like"/>
</dbReference>
<protein>
    <submittedName>
        <fullName evidence="3">Outer membrane lipoprotein carrier protein LolA</fullName>
    </submittedName>
</protein>
<dbReference type="SUPFAM" id="SSF89392">
    <property type="entry name" value="Prokaryotic lipoproteins and lipoprotein localization factors"/>
    <property type="match status" value="1"/>
</dbReference>
<gene>
    <name evidence="3" type="ORF">HBA54_20600</name>
</gene>
<evidence type="ECO:0000313" key="3">
    <source>
        <dbReference type="EMBL" id="NIA71004.1"/>
    </source>
</evidence>
<evidence type="ECO:0000313" key="4">
    <source>
        <dbReference type="Proteomes" id="UP000761264"/>
    </source>
</evidence>
<dbReference type="Proteomes" id="UP000761264">
    <property type="component" value="Unassembled WGS sequence"/>
</dbReference>